<keyword evidence="3" id="KW-1185">Reference proteome</keyword>
<gene>
    <name evidence="2" type="ORF">LTR36_004801</name>
</gene>
<dbReference type="EMBL" id="JAVFHQ010000029">
    <property type="protein sequence ID" value="KAK4543768.1"/>
    <property type="molecule type" value="Genomic_DNA"/>
</dbReference>
<evidence type="ECO:0000313" key="3">
    <source>
        <dbReference type="Proteomes" id="UP001324427"/>
    </source>
</evidence>
<organism evidence="2 3">
    <name type="scientific">Oleoguttula mirabilis</name>
    <dbReference type="NCBI Taxonomy" id="1507867"/>
    <lineage>
        <taxon>Eukaryota</taxon>
        <taxon>Fungi</taxon>
        <taxon>Dikarya</taxon>
        <taxon>Ascomycota</taxon>
        <taxon>Pezizomycotina</taxon>
        <taxon>Dothideomycetes</taxon>
        <taxon>Dothideomycetidae</taxon>
        <taxon>Mycosphaerellales</taxon>
        <taxon>Teratosphaeriaceae</taxon>
        <taxon>Oleoguttula</taxon>
    </lineage>
</organism>
<dbReference type="CDD" id="cd09917">
    <property type="entry name" value="F-box_SF"/>
    <property type="match status" value="1"/>
</dbReference>
<sequence>MRSNAVIAKGKGRVSRLGCGHRCLDKTVCKHGDCCRESAARAARTFRQVYETAELLEHILLQLPESPKDLLRAQRVSKTWKATIDHSPKLQRRLFLAPDLQDAHRAWHVDGVTWKVTEAPRARGATYANADFKFESKLRFLARYNPLIFEPPVNRRRNRGLGSHTCLHFLLQGNKGLSIVPRDAIHRKMFLTAPPTKRLLLNYTFKRVAKTECFTTRISNEGGVTFGDLVDDYMRVAGPYDEKNLLDDSTTLQRKLFLAADTSKQTALYIVNDAAKTLTAAATGSTALPRGRYVGLHYYNPLLFSHKSMSRSLFDRGARGLESLSFNFPHGTMQIGRIPETSSTKNMYLTQPPTESIKLIWSRYEDSDSGRPSSIKVIGTIKCKGGVRVSDVLGELETMNFADRAIDLSEVEVTIAGGALPTPKERKKVYAAGPLPTSDGAGKRHGIITARQYAGGDGSGEMYVYGDEI</sequence>
<dbReference type="InterPro" id="IPR001810">
    <property type="entry name" value="F-box_dom"/>
</dbReference>
<dbReference type="Gene3D" id="1.20.1280.50">
    <property type="match status" value="1"/>
</dbReference>
<accession>A0AAV9JEN3</accession>
<evidence type="ECO:0000259" key="1">
    <source>
        <dbReference type="Pfam" id="PF12937"/>
    </source>
</evidence>
<dbReference type="AlphaFoldDB" id="A0AAV9JEN3"/>
<dbReference type="Proteomes" id="UP001324427">
    <property type="component" value="Unassembled WGS sequence"/>
</dbReference>
<name>A0AAV9JEN3_9PEZI</name>
<reference evidence="2 3" key="1">
    <citation type="submission" date="2021-11" db="EMBL/GenBank/DDBJ databases">
        <title>Black yeast isolated from Biological Soil Crust.</title>
        <authorList>
            <person name="Kurbessoian T."/>
        </authorList>
    </citation>
    <scope>NUCLEOTIDE SEQUENCE [LARGE SCALE GENOMIC DNA]</scope>
    <source>
        <strain evidence="2 3">CCFEE 5522</strain>
    </source>
</reference>
<dbReference type="Pfam" id="PF12937">
    <property type="entry name" value="F-box-like"/>
    <property type="match status" value="1"/>
</dbReference>
<dbReference type="SUPFAM" id="SSF81383">
    <property type="entry name" value="F-box domain"/>
    <property type="match status" value="1"/>
</dbReference>
<proteinExistence type="predicted"/>
<protein>
    <recommendedName>
        <fullName evidence="1">F-box domain-containing protein</fullName>
    </recommendedName>
</protein>
<feature type="domain" description="F-box" evidence="1">
    <location>
        <begin position="54"/>
        <end position="96"/>
    </location>
</feature>
<dbReference type="InterPro" id="IPR036047">
    <property type="entry name" value="F-box-like_dom_sf"/>
</dbReference>
<comment type="caution">
    <text evidence="2">The sequence shown here is derived from an EMBL/GenBank/DDBJ whole genome shotgun (WGS) entry which is preliminary data.</text>
</comment>
<evidence type="ECO:0000313" key="2">
    <source>
        <dbReference type="EMBL" id="KAK4543768.1"/>
    </source>
</evidence>